<protein>
    <submittedName>
        <fullName evidence="1">HD-GYP domain-containing protein</fullName>
    </submittedName>
</protein>
<dbReference type="Pfam" id="PF13487">
    <property type="entry name" value="HD_5"/>
    <property type="match status" value="1"/>
</dbReference>
<dbReference type="eggNOG" id="COG2206">
    <property type="taxonomic scope" value="Bacteria"/>
</dbReference>
<keyword evidence="2" id="KW-1185">Reference proteome</keyword>
<proteinExistence type="predicted"/>
<organism evidence="1 2">
    <name type="scientific">Marinitoga piezophila (strain DSM 14283 / JCM 11233 / KA3)</name>
    <dbReference type="NCBI Taxonomy" id="443254"/>
    <lineage>
        <taxon>Bacteria</taxon>
        <taxon>Thermotogati</taxon>
        <taxon>Thermotogota</taxon>
        <taxon>Thermotogae</taxon>
        <taxon>Petrotogales</taxon>
        <taxon>Petrotogaceae</taxon>
        <taxon>Marinitoga</taxon>
    </lineage>
</organism>
<accession>H2J6V5</accession>
<reference evidence="2" key="2">
    <citation type="submission" date="2012-01" db="EMBL/GenBank/DDBJ databases">
        <title>Complete sequence of chromosome of Marinitoga piezophila KA3.</title>
        <authorList>
            <person name="Lucas S."/>
            <person name="Han J."/>
            <person name="Lapidus A."/>
            <person name="Cheng J.-F."/>
            <person name="Goodwin L."/>
            <person name="Pitluck S."/>
            <person name="Peters L."/>
            <person name="Mikhailova N."/>
            <person name="Teshima H."/>
            <person name="Detter J.C."/>
            <person name="Han C."/>
            <person name="Tapia R."/>
            <person name="Land M."/>
            <person name="Hauser L."/>
            <person name="Kyrpides N."/>
            <person name="Ivanova N."/>
            <person name="Pagani I."/>
            <person name="Jebbar M."/>
            <person name="Vannier P."/>
            <person name="Oger P."/>
            <person name="Cario A."/>
            <person name="Bartlett D."/>
            <person name="Noll K.M."/>
            <person name="Woyke T."/>
        </authorList>
    </citation>
    <scope>NUCLEOTIDE SEQUENCE [LARGE SCALE GENOMIC DNA]</scope>
    <source>
        <strain evidence="2">DSM 14283 / JCM 11233 / KA3</strain>
    </source>
</reference>
<gene>
    <name evidence="1" type="ordered locus">Marpi_0793</name>
</gene>
<evidence type="ECO:0000313" key="2">
    <source>
        <dbReference type="Proteomes" id="UP000007161"/>
    </source>
</evidence>
<dbReference type="PANTHER" id="PTHR43155">
    <property type="entry name" value="CYCLIC DI-GMP PHOSPHODIESTERASE PA4108-RELATED"/>
    <property type="match status" value="1"/>
</dbReference>
<dbReference type="SUPFAM" id="SSF109604">
    <property type="entry name" value="HD-domain/PDEase-like"/>
    <property type="match status" value="1"/>
</dbReference>
<dbReference type="STRING" id="443254.Marpi_0793"/>
<reference evidence="1 2" key="1">
    <citation type="journal article" date="2012" name="J. Bacteriol.">
        <title>Complete Genome Sequence of the Thermophilic, Piezophilic, Heterotrophic Bacterium Marinitoga piezophila KA3.</title>
        <authorList>
            <person name="Lucas S."/>
            <person name="Han J."/>
            <person name="Lapidus A."/>
            <person name="Cheng J.F."/>
            <person name="Goodwin L.A."/>
            <person name="Pitluck S."/>
            <person name="Peters L."/>
            <person name="Mikhailova N."/>
            <person name="Teshima H."/>
            <person name="Detter J.C."/>
            <person name="Han C."/>
            <person name="Tapia R."/>
            <person name="Land M."/>
            <person name="Hauser L."/>
            <person name="Kyrpides N.C."/>
            <person name="Ivanova N."/>
            <person name="Pagani I."/>
            <person name="Vannier P."/>
            <person name="Oger P."/>
            <person name="Bartlett D.H."/>
            <person name="Noll K.M."/>
            <person name="Woyke T."/>
            <person name="Jebbar M."/>
        </authorList>
    </citation>
    <scope>NUCLEOTIDE SEQUENCE [LARGE SCALE GENOMIC DNA]</scope>
    <source>
        <strain evidence="2">DSM 14283 / JCM 11233 / KA3</strain>
    </source>
</reference>
<dbReference type="CDD" id="cd00077">
    <property type="entry name" value="HDc"/>
    <property type="match status" value="1"/>
</dbReference>
<dbReference type="AlphaFoldDB" id="H2J6V5"/>
<dbReference type="HOGENOM" id="CLU_482170_0_0_0"/>
<dbReference type="Gene3D" id="1.10.3210.10">
    <property type="entry name" value="Hypothetical protein af1432"/>
    <property type="match status" value="1"/>
</dbReference>
<dbReference type="RefSeq" id="WP_014296292.1">
    <property type="nucleotide sequence ID" value="NC_016751.1"/>
</dbReference>
<dbReference type="KEGG" id="mpz:Marpi_0793"/>
<sequence length="565" mass="66062">MIVILQLDVLKNALNIYSRSLFSNNEIYIGFALRLENHNYLNIFTYNNLKKFYFKQSEDIVFKIPEKIFDSFFEKKESNFRISYSNEFSFLINDQLNEFYLKLYGLPSKEKNYGFLYIISKEKFSFDEEKKNIFRKFISVFENNVDTIYFDKYSKYSINAFVKNYLTILRNHSRIIYEHSLRVSDLSSIIASLLNLDEESIFKLQIASLIHDIGYIWVSQKAISEYIKNPEFDNNLIGIHLNRLEEMFLGNVLMTPYVNIAINHHERLDGKGYFGKSNLSIEDNILIISNYIDEQIVLTENEDITFVIKDIEKKAGKIFNKDVVNVAAEAIKIYYTEFHTESFSDLILKSKTLNLFYEAPGGEVIEFSGIIEKKFGDIIHINSKTFDEISKDSILKLKITTKDFPEYAKARVILKTPYGYVLKIIETKISKKSKLKVFWGFDFYIGFKNDITPLLKEKLTPVMKNILKSKFKRAKCKIFGAEGIIFTINSENDVFKVGDVVIFHITEFGESLYIPATLIEKKTGLHCNEYTSKFFELPERMQAAIYRLIFRRQASIRSIGGFHEE</sequence>
<dbReference type="Proteomes" id="UP000007161">
    <property type="component" value="Chromosome"/>
</dbReference>
<dbReference type="EMBL" id="CP003257">
    <property type="protein sequence ID" value="AEX85220.1"/>
    <property type="molecule type" value="Genomic_DNA"/>
</dbReference>
<dbReference type="InterPro" id="IPR003607">
    <property type="entry name" value="HD/PDEase_dom"/>
</dbReference>
<evidence type="ECO:0000313" key="1">
    <source>
        <dbReference type="EMBL" id="AEX85220.1"/>
    </source>
</evidence>
<name>H2J6V5_MARPK</name>